<dbReference type="GO" id="GO:0004674">
    <property type="term" value="F:protein serine/threonine kinase activity"/>
    <property type="evidence" value="ECO:0007669"/>
    <property type="project" value="UniProtKB-KW"/>
</dbReference>
<keyword evidence="3 7" id="KW-0547">Nucleotide-binding</keyword>
<feature type="binding site" evidence="7">
    <location>
        <begin position="140"/>
        <end position="142"/>
    </location>
    <ligand>
        <name>ATP</name>
        <dbReference type="ChEBI" id="CHEBI:30616"/>
    </ligand>
</feature>
<dbReference type="OrthoDB" id="347657at2759"/>
<feature type="compositionally biased region" description="Pro residues" evidence="9">
    <location>
        <begin position="339"/>
        <end position="351"/>
    </location>
</feature>
<dbReference type="PANTHER" id="PTHR24350">
    <property type="entry name" value="SERINE/THREONINE-PROTEIN KINASE IAL-RELATED"/>
    <property type="match status" value="1"/>
</dbReference>
<evidence type="ECO:0000256" key="7">
    <source>
        <dbReference type="PIRSR" id="PIRSR630616-2"/>
    </source>
</evidence>
<feature type="region of interest" description="Disordered" evidence="9">
    <location>
        <begin position="745"/>
        <end position="871"/>
    </location>
</feature>
<dbReference type="AlphaFoldDB" id="A0A2J8AJD5"/>
<feature type="compositionally biased region" description="Gly residues" evidence="9">
    <location>
        <begin position="267"/>
        <end position="276"/>
    </location>
</feature>
<dbReference type="SUPFAM" id="SSF56112">
    <property type="entry name" value="Protein kinase-like (PK-like)"/>
    <property type="match status" value="1"/>
</dbReference>
<dbReference type="PROSITE" id="PS00108">
    <property type="entry name" value="PROTEIN_KINASE_ST"/>
    <property type="match status" value="1"/>
</dbReference>
<feature type="region of interest" description="Disordered" evidence="9">
    <location>
        <begin position="689"/>
        <end position="722"/>
    </location>
</feature>
<feature type="compositionally biased region" description="Low complexity" evidence="9">
    <location>
        <begin position="788"/>
        <end position="826"/>
    </location>
</feature>
<evidence type="ECO:0000256" key="8">
    <source>
        <dbReference type="PIRSR" id="PIRSR630616-3"/>
    </source>
</evidence>
<evidence type="ECO:0000313" key="12">
    <source>
        <dbReference type="Proteomes" id="UP000236333"/>
    </source>
</evidence>
<feature type="binding site" evidence="7">
    <location>
        <begin position="191"/>
        <end position="192"/>
    </location>
    <ligand>
        <name>ATP</name>
        <dbReference type="ChEBI" id="CHEBI:30616"/>
    </ligand>
</feature>
<proteinExistence type="predicted"/>
<comment type="caution">
    <text evidence="11">The sequence shown here is derived from an EMBL/GenBank/DDBJ whole genome shotgun (WGS) entry which is preliminary data.</text>
</comment>
<dbReference type="InterPro" id="IPR030616">
    <property type="entry name" value="Aur-like"/>
</dbReference>
<feature type="compositionally biased region" description="Polar residues" evidence="9">
    <location>
        <begin position="695"/>
        <end position="716"/>
    </location>
</feature>
<feature type="binding site" evidence="7">
    <location>
        <position position="205"/>
    </location>
    <ligand>
        <name>ATP</name>
        <dbReference type="ChEBI" id="CHEBI:30616"/>
    </ligand>
</feature>
<gene>
    <name evidence="11" type="ORF">TSOC_000407</name>
</gene>
<feature type="region of interest" description="Disordered" evidence="9">
    <location>
        <begin position="416"/>
        <end position="435"/>
    </location>
</feature>
<dbReference type="Gene3D" id="1.10.510.10">
    <property type="entry name" value="Transferase(Phosphotransferase) domain 1"/>
    <property type="match status" value="1"/>
</dbReference>
<feature type="region of interest" description="Disordered" evidence="9">
    <location>
        <begin position="238"/>
        <end position="354"/>
    </location>
</feature>
<accession>A0A2J8AJD5</accession>
<feature type="region of interest" description="Disordered" evidence="9">
    <location>
        <begin position="367"/>
        <end position="410"/>
    </location>
</feature>
<reference evidence="11 12" key="1">
    <citation type="journal article" date="2017" name="Mol. Biol. Evol.">
        <title>The 4-celled Tetrabaena socialis nuclear genome reveals the essential components for genetic control of cell number at the origin of multicellularity in the volvocine lineage.</title>
        <authorList>
            <person name="Featherston J."/>
            <person name="Arakaki Y."/>
            <person name="Hanschen E.R."/>
            <person name="Ferris P.J."/>
            <person name="Michod R.E."/>
            <person name="Olson B.J.S.C."/>
            <person name="Nozaki H."/>
            <person name="Durand P.M."/>
        </authorList>
    </citation>
    <scope>NUCLEOTIDE SEQUENCE [LARGE SCALE GENOMIC DNA]</scope>
    <source>
        <strain evidence="11 12">NIES-571</strain>
    </source>
</reference>
<feature type="binding site" evidence="7">
    <location>
        <position position="73"/>
    </location>
    <ligand>
        <name>ATP</name>
        <dbReference type="ChEBI" id="CHEBI:30616"/>
    </ligand>
</feature>
<dbReference type="Proteomes" id="UP000236333">
    <property type="component" value="Unassembled WGS sequence"/>
</dbReference>
<keyword evidence="4 11" id="KW-0418">Kinase</keyword>
<name>A0A2J8AJD5_9CHLO</name>
<sequence>MAEREDGAAAASEPAAPVDNVNLHFFRPNDNIFVSEGPEHRTLCVSPSLPPAMARVDWHVEQFELHKELYRGKTSLLYMATDRQSGVQVALKLYRKRKLSVLNRYQVEREVRLHINLQHENIIHLFAAFEDEKHVYMVQEFAVCGDLFEDLKKGGGQLKEKYAVRDVVVPFLSALGYLHAQGIIHRDIKPENILLGANKTVKIADFGLSININHERPVTRAGTGGDRIQLAARIQLAPDLGPSAGPGTDGGRLHDAAPDPASRSCEGGLGRPGGGPQQQAGASPVGASRSGGGAPDGMERGVSMSSSGGGGISGGGGVRAAPALQAPNSGSLGSRLGPLPNPHGRPTPPPLTLEAGLEPHALEFSPSTRLSAGGLEPIPISPGAAFAPPPPAQSRDGGHPRGSSALGSRPALQPLPAAAAAAAAGPGTPQPQRHRMGALVPPLAVAVGGAAGGVGSGRLPAPPLSPKPHTPDLGPGYHRPASGVLSDDSYLPPTRSPSMSLAAGQYLSPLQVPGVGRAAVAAREAEAAEALAASGMGGGPGGLNKHKSLVNRNLHGVVGDDGGPGLARMGSEVALARTAAGAAAAAGGGGGGSGPPGVASQRSFTSANSPFARKLANGAIATKVWQAWRGTGARAKVGKSLGTRVQPHPQGPAGAGRGIEDRGKGGGPMGAERAGEVGEVGEVGEAALLAPRPSSRLNSPSHSRRTSVSTAGQASSAHGGLMPAGVSMPLPVLAHDSYGDFGSYGLDHDRTSSSQHKLQAQAHGGGSGGGATKLFSKFWGGGAGSGSGPDSPMDMPGSSGPSFSSRGGGANASPMARSAAAARARMLTPDDLRPLMRESSVTSSLNARGGLVGLREELAQPSMTQYMRPGK</sequence>
<dbReference type="GO" id="GO:0005524">
    <property type="term" value="F:ATP binding"/>
    <property type="evidence" value="ECO:0007669"/>
    <property type="project" value="UniProtKB-KW"/>
</dbReference>
<dbReference type="InterPro" id="IPR008271">
    <property type="entry name" value="Ser/Thr_kinase_AS"/>
</dbReference>
<feature type="compositionally biased region" description="Low complexity" evidence="9">
    <location>
        <begin position="377"/>
        <end position="386"/>
    </location>
</feature>
<evidence type="ECO:0000259" key="10">
    <source>
        <dbReference type="PROSITE" id="PS50011"/>
    </source>
</evidence>
<dbReference type="PROSITE" id="PS50011">
    <property type="entry name" value="PROTEIN_KINASE_DOM"/>
    <property type="match status" value="1"/>
</dbReference>
<dbReference type="SMART" id="SM00220">
    <property type="entry name" value="S_TKc"/>
    <property type="match status" value="1"/>
</dbReference>
<feature type="region of interest" description="Disordered" evidence="9">
    <location>
        <begin position="456"/>
        <end position="497"/>
    </location>
</feature>
<keyword evidence="12" id="KW-1185">Reference proteome</keyword>
<evidence type="ECO:0000256" key="5">
    <source>
        <dbReference type="ARBA" id="ARBA00022840"/>
    </source>
</evidence>
<organism evidence="11 12">
    <name type="scientific">Tetrabaena socialis</name>
    <dbReference type="NCBI Taxonomy" id="47790"/>
    <lineage>
        <taxon>Eukaryota</taxon>
        <taxon>Viridiplantae</taxon>
        <taxon>Chlorophyta</taxon>
        <taxon>core chlorophytes</taxon>
        <taxon>Chlorophyceae</taxon>
        <taxon>CS clade</taxon>
        <taxon>Chlamydomonadales</taxon>
        <taxon>Tetrabaenaceae</taxon>
        <taxon>Tetrabaena</taxon>
    </lineage>
</organism>
<protein>
    <submittedName>
        <fullName evidence="11">Serine/threonine-protein kinase ark1</fullName>
    </submittedName>
</protein>
<dbReference type="EMBL" id="PGGS01000006">
    <property type="protein sequence ID" value="PNH12637.1"/>
    <property type="molecule type" value="Genomic_DNA"/>
</dbReference>
<evidence type="ECO:0000256" key="6">
    <source>
        <dbReference type="PIRSR" id="PIRSR630616-1"/>
    </source>
</evidence>
<evidence type="ECO:0000256" key="3">
    <source>
        <dbReference type="ARBA" id="ARBA00022741"/>
    </source>
</evidence>
<dbReference type="InterPro" id="IPR011009">
    <property type="entry name" value="Kinase-like_dom_sf"/>
</dbReference>
<evidence type="ECO:0000256" key="2">
    <source>
        <dbReference type="ARBA" id="ARBA00022679"/>
    </source>
</evidence>
<feature type="binding site" evidence="7">
    <location>
        <position position="92"/>
    </location>
    <ligand>
        <name>ATP</name>
        <dbReference type="ChEBI" id="CHEBI:30616"/>
    </ligand>
</feature>
<feature type="region of interest" description="Disordered" evidence="9">
    <location>
        <begin position="584"/>
        <end position="605"/>
    </location>
</feature>
<keyword evidence="2" id="KW-0808">Transferase</keyword>
<dbReference type="InterPro" id="IPR000719">
    <property type="entry name" value="Prot_kinase_dom"/>
</dbReference>
<dbReference type="Pfam" id="PF00069">
    <property type="entry name" value="Pkinase"/>
    <property type="match status" value="1"/>
</dbReference>
<feature type="domain" description="Protein kinase" evidence="10">
    <location>
        <begin position="63"/>
        <end position="363"/>
    </location>
</feature>
<feature type="compositionally biased region" description="Gly residues" evidence="9">
    <location>
        <begin position="586"/>
        <end position="595"/>
    </location>
</feature>
<evidence type="ECO:0000256" key="9">
    <source>
        <dbReference type="SAM" id="MobiDB-lite"/>
    </source>
</evidence>
<feature type="compositionally biased region" description="Low complexity" evidence="9">
    <location>
        <begin position="277"/>
        <end position="287"/>
    </location>
</feature>
<evidence type="ECO:0000256" key="1">
    <source>
        <dbReference type="ARBA" id="ARBA00022527"/>
    </source>
</evidence>
<feature type="non-terminal residue" evidence="11">
    <location>
        <position position="871"/>
    </location>
</feature>
<evidence type="ECO:0000313" key="11">
    <source>
        <dbReference type="EMBL" id="PNH12637.1"/>
    </source>
</evidence>
<feature type="compositionally biased region" description="Gly residues" evidence="9">
    <location>
        <begin position="307"/>
        <end position="318"/>
    </location>
</feature>
<keyword evidence="5 7" id="KW-0067">ATP-binding</keyword>
<evidence type="ECO:0000256" key="4">
    <source>
        <dbReference type="ARBA" id="ARBA00022777"/>
    </source>
</evidence>
<feature type="region of interest" description="Disordered" evidence="9">
    <location>
        <begin position="636"/>
        <end position="674"/>
    </location>
</feature>
<keyword evidence="1" id="KW-0723">Serine/threonine-protein kinase</keyword>
<feature type="active site" description="Proton acceptor" evidence="6">
    <location>
        <position position="187"/>
    </location>
</feature>
<feature type="cross-link" description="Glycyl lysine isopeptide (Lys-Gly) (interchain with G-Cter in SUMO2)" evidence="8">
    <location>
        <position position="189"/>
    </location>
</feature>